<feature type="compositionally biased region" description="Low complexity" evidence="1">
    <location>
        <begin position="200"/>
        <end position="223"/>
    </location>
</feature>
<comment type="caution">
    <text evidence="2">The sequence shown here is derived from an EMBL/GenBank/DDBJ whole genome shotgun (WGS) entry which is preliminary data.</text>
</comment>
<feature type="region of interest" description="Disordered" evidence="1">
    <location>
        <begin position="1"/>
        <end position="23"/>
    </location>
</feature>
<evidence type="ECO:0000313" key="2">
    <source>
        <dbReference type="EMBL" id="KAJ7218544.1"/>
    </source>
</evidence>
<proteinExistence type="predicted"/>
<accession>A0AAD6VNV3</accession>
<evidence type="ECO:0000313" key="3">
    <source>
        <dbReference type="Proteomes" id="UP001219525"/>
    </source>
</evidence>
<keyword evidence="3" id="KW-1185">Reference proteome</keyword>
<feature type="compositionally biased region" description="Basic residues" evidence="1">
    <location>
        <begin position="11"/>
        <end position="20"/>
    </location>
</feature>
<dbReference type="AlphaFoldDB" id="A0AAD6VNV3"/>
<organism evidence="2 3">
    <name type="scientific">Mycena pura</name>
    <dbReference type="NCBI Taxonomy" id="153505"/>
    <lineage>
        <taxon>Eukaryota</taxon>
        <taxon>Fungi</taxon>
        <taxon>Dikarya</taxon>
        <taxon>Basidiomycota</taxon>
        <taxon>Agaricomycotina</taxon>
        <taxon>Agaricomycetes</taxon>
        <taxon>Agaricomycetidae</taxon>
        <taxon>Agaricales</taxon>
        <taxon>Marasmiineae</taxon>
        <taxon>Mycenaceae</taxon>
        <taxon>Mycena</taxon>
    </lineage>
</organism>
<name>A0AAD6VNV3_9AGAR</name>
<feature type="region of interest" description="Disordered" evidence="1">
    <location>
        <begin position="200"/>
        <end position="251"/>
    </location>
</feature>
<dbReference type="Proteomes" id="UP001219525">
    <property type="component" value="Unassembled WGS sequence"/>
</dbReference>
<sequence length="251" mass="26686">MSAVRGWSPKWKPRAPARRRSQADRGKNLRAWCHSMGALLARFNGPFVREVVFKDSLPPGGYAGPASRPRSAAVPFQLVATCTLAQYHCCSICVECEGQGSGYAPKNGLRAGASLGCISHQQAVDPPNDTDSALKVGLQWDREPDNGAFTSFPFRKLTVIKATLINTFLRVLRVAITQIGLLRQSTVPPNAVAVAVSSTPVDSGHPAALTAPPTPTNSAAVTAPPTPTKSEPRPSKAGPTSWTNVAEPRRT</sequence>
<protein>
    <submittedName>
        <fullName evidence="2">Uncharacterized protein</fullName>
    </submittedName>
</protein>
<reference evidence="2" key="1">
    <citation type="submission" date="2023-03" db="EMBL/GenBank/DDBJ databases">
        <title>Massive genome expansion in bonnet fungi (Mycena s.s.) driven by repeated elements and novel gene families across ecological guilds.</title>
        <authorList>
            <consortium name="Lawrence Berkeley National Laboratory"/>
            <person name="Harder C.B."/>
            <person name="Miyauchi S."/>
            <person name="Viragh M."/>
            <person name="Kuo A."/>
            <person name="Thoen E."/>
            <person name="Andreopoulos B."/>
            <person name="Lu D."/>
            <person name="Skrede I."/>
            <person name="Drula E."/>
            <person name="Henrissat B."/>
            <person name="Morin E."/>
            <person name="Kohler A."/>
            <person name="Barry K."/>
            <person name="LaButti K."/>
            <person name="Morin E."/>
            <person name="Salamov A."/>
            <person name="Lipzen A."/>
            <person name="Mereny Z."/>
            <person name="Hegedus B."/>
            <person name="Baldrian P."/>
            <person name="Stursova M."/>
            <person name="Weitz H."/>
            <person name="Taylor A."/>
            <person name="Grigoriev I.V."/>
            <person name="Nagy L.G."/>
            <person name="Martin F."/>
            <person name="Kauserud H."/>
        </authorList>
    </citation>
    <scope>NUCLEOTIDE SEQUENCE</scope>
    <source>
        <strain evidence="2">9144</strain>
    </source>
</reference>
<gene>
    <name evidence="2" type="ORF">GGX14DRAFT_390307</name>
</gene>
<evidence type="ECO:0000256" key="1">
    <source>
        <dbReference type="SAM" id="MobiDB-lite"/>
    </source>
</evidence>
<dbReference type="EMBL" id="JARJCW010000012">
    <property type="protein sequence ID" value="KAJ7218544.1"/>
    <property type="molecule type" value="Genomic_DNA"/>
</dbReference>